<evidence type="ECO:0000256" key="3">
    <source>
        <dbReference type="ARBA" id="ARBA00011557"/>
    </source>
</evidence>
<dbReference type="InterPro" id="IPR006061">
    <property type="entry name" value="SBP_1_CS"/>
</dbReference>
<dbReference type="GO" id="GO:0055085">
    <property type="term" value="P:transmembrane transport"/>
    <property type="evidence" value="ECO:0007669"/>
    <property type="project" value="InterPro"/>
</dbReference>
<dbReference type="CDD" id="cd14748">
    <property type="entry name" value="PBP2_UgpB"/>
    <property type="match status" value="1"/>
</dbReference>
<dbReference type="PANTHER" id="PTHR43649:SF31">
    <property type="entry name" value="SN-GLYCEROL-3-PHOSPHATE-BINDING PERIPLASMIC PROTEIN UGPB"/>
    <property type="match status" value="1"/>
</dbReference>
<dbReference type="EMBL" id="FWDM01000032">
    <property type="protein sequence ID" value="SLM14998.1"/>
    <property type="molecule type" value="Genomic_DNA"/>
</dbReference>
<dbReference type="Pfam" id="PF13416">
    <property type="entry name" value="SBP_bac_8"/>
    <property type="match status" value="1"/>
</dbReference>
<dbReference type="InterPro" id="IPR050490">
    <property type="entry name" value="Bact_solute-bd_prot1"/>
</dbReference>
<evidence type="ECO:0000256" key="5">
    <source>
        <dbReference type="ARBA" id="ARBA00022448"/>
    </source>
</evidence>
<dbReference type="PROSITE" id="PS01037">
    <property type="entry name" value="SBP_BACTERIAL_1"/>
    <property type="match status" value="1"/>
</dbReference>
<feature type="chain" id="PRO_5018029763" description="sn-glycerol-3-phosphate-binding periplasmic protein UgpB" evidence="8">
    <location>
        <begin position="20"/>
        <end position="433"/>
    </location>
</feature>
<dbReference type="NCBIfam" id="NF008211">
    <property type="entry name" value="PRK10974.1"/>
    <property type="match status" value="1"/>
</dbReference>
<dbReference type="InterPro" id="IPR006059">
    <property type="entry name" value="SBP"/>
</dbReference>
<keyword evidence="7" id="KW-0574">Periplasm</keyword>
<dbReference type="GO" id="GO:0042597">
    <property type="term" value="C:periplasmic space"/>
    <property type="evidence" value="ECO:0007669"/>
    <property type="project" value="UniProtKB-SubCell"/>
</dbReference>
<gene>
    <name evidence="9" type="primary">ugpB</name>
    <name evidence="9" type="ORF">SPIROBIBN47_380029</name>
</gene>
<keyword evidence="5" id="KW-0813">Transport</keyword>
<keyword evidence="6 8" id="KW-0732">Signal</keyword>
<feature type="signal peptide" evidence="8">
    <location>
        <begin position="1"/>
        <end position="19"/>
    </location>
</feature>
<evidence type="ECO:0000256" key="7">
    <source>
        <dbReference type="ARBA" id="ARBA00022764"/>
    </source>
</evidence>
<evidence type="ECO:0000256" key="2">
    <source>
        <dbReference type="ARBA" id="ARBA00008520"/>
    </source>
</evidence>
<evidence type="ECO:0000256" key="8">
    <source>
        <dbReference type="SAM" id="SignalP"/>
    </source>
</evidence>
<evidence type="ECO:0000256" key="6">
    <source>
        <dbReference type="ARBA" id="ARBA00022729"/>
    </source>
</evidence>
<dbReference type="AlphaFoldDB" id="A0A3P3XKT6"/>
<accession>A0A3P3XKT6</accession>
<dbReference type="PANTHER" id="PTHR43649">
    <property type="entry name" value="ARABINOSE-BINDING PROTEIN-RELATED"/>
    <property type="match status" value="1"/>
</dbReference>
<organism evidence="9">
    <name type="scientific">uncultured spirochete</name>
    <dbReference type="NCBI Taxonomy" id="156406"/>
    <lineage>
        <taxon>Bacteria</taxon>
        <taxon>Pseudomonadati</taxon>
        <taxon>Spirochaetota</taxon>
        <taxon>Spirochaetia</taxon>
        <taxon>Spirochaetales</taxon>
        <taxon>environmental samples</taxon>
    </lineage>
</organism>
<comment type="subunit">
    <text evidence="3">The complex is composed of two ATP-binding proteins (UgpC), two transmembrane proteins (UgpA and UgpE) and a solute-binding protein (UgpB).</text>
</comment>
<dbReference type="SUPFAM" id="SSF53850">
    <property type="entry name" value="Periplasmic binding protein-like II"/>
    <property type="match status" value="1"/>
</dbReference>
<evidence type="ECO:0000256" key="4">
    <source>
        <dbReference type="ARBA" id="ARBA00017470"/>
    </source>
</evidence>
<reference evidence="9" key="1">
    <citation type="submission" date="2017-02" db="EMBL/GenBank/DDBJ databases">
        <authorList>
            <person name="Regsiter A."/>
            <person name="William W."/>
        </authorList>
    </citation>
    <scope>NUCLEOTIDE SEQUENCE</scope>
    <source>
        <strain evidence="9">Bib</strain>
    </source>
</reference>
<comment type="similarity">
    <text evidence="2">Belongs to the bacterial solute-binding protein 1 family.</text>
</comment>
<sequence>MKRVILLMAVLLMAVGAYAQTTVEFWHAMTGHNGEMVQVIADKFNASQKDYKVVPVYKGSYVDTMNAGIAAFRAGNPPAIIQVYEVGTATMMAAKNAIKPVYQLMAENNMKWDPNMYIPTIKSYYSTSDGRMLSMPFNSSTAVMYYNKDAFRKAGLDPEKPPVTWPEFFEVAKKLKASGMEGGFTTNWISWIQLENFSAWHNLPFGTRSNGFDGLDTQLVFNSPIHVRHFQNMYDLSKTGVFIYGGRENKANPLFTSGRVGLHFESIGGYGNMKANCKFEFGVARLPYYPDVPGAPQNSIIGGASLWVFNGRPQAEYKGVAEFFNFISQPEIQSLWHKETGYLPITNAAYELTKSEGYYKTNPGLEVAIKQLLNKAPTANSMGIRFGNFQIIREIEDQVWEDILAGKISVKDGLDKMVRDGNKTLREFEKLYK</sequence>
<protein>
    <recommendedName>
        <fullName evidence="4">sn-glycerol-3-phosphate-binding periplasmic protein UgpB</fullName>
    </recommendedName>
</protein>
<evidence type="ECO:0000313" key="9">
    <source>
        <dbReference type="EMBL" id="SLM14998.1"/>
    </source>
</evidence>
<evidence type="ECO:0000256" key="1">
    <source>
        <dbReference type="ARBA" id="ARBA00004418"/>
    </source>
</evidence>
<comment type="subcellular location">
    <subcellularLocation>
        <location evidence="1">Periplasm</location>
    </subcellularLocation>
</comment>
<name>A0A3P3XKT6_9SPIR</name>
<proteinExistence type="inferred from homology"/>
<dbReference type="Gene3D" id="3.40.190.10">
    <property type="entry name" value="Periplasmic binding protein-like II"/>
    <property type="match status" value="2"/>
</dbReference>